<feature type="domain" description="AB hydrolase-1" evidence="2">
    <location>
        <begin position="63"/>
        <end position="210"/>
    </location>
</feature>
<dbReference type="InterPro" id="IPR050266">
    <property type="entry name" value="AB_hydrolase_sf"/>
</dbReference>
<dbReference type="RefSeq" id="WP_190184359.1">
    <property type="nucleotide sequence ID" value="NZ_BMVP01000004.1"/>
</dbReference>
<gene>
    <name evidence="3" type="ORF">GCM10010347_27150</name>
</gene>
<proteinExistence type="predicted"/>
<dbReference type="InterPro" id="IPR029058">
    <property type="entry name" value="AB_hydrolase_fold"/>
</dbReference>
<keyword evidence="4" id="KW-1185">Reference proteome</keyword>
<dbReference type="Pfam" id="PF00561">
    <property type="entry name" value="Abhydrolase_1"/>
    <property type="match status" value="1"/>
</dbReference>
<evidence type="ECO:0000256" key="1">
    <source>
        <dbReference type="SAM" id="SignalP"/>
    </source>
</evidence>
<dbReference type="PANTHER" id="PTHR43798:SF33">
    <property type="entry name" value="HYDROLASE, PUTATIVE (AFU_ORTHOLOGUE AFUA_2G14860)-RELATED"/>
    <property type="match status" value="1"/>
</dbReference>
<comment type="caution">
    <text evidence="3">The sequence shown here is derived from an EMBL/GenBank/DDBJ whole genome shotgun (WGS) entry which is preliminary data.</text>
</comment>
<dbReference type="Gene3D" id="3.40.50.1820">
    <property type="entry name" value="alpha/beta hydrolase"/>
    <property type="match status" value="1"/>
</dbReference>
<accession>A0ABQ3ERS5</accession>
<dbReference type="PANTHER" id="PTHR43798">
    <property type="entry name" value="MONOACYLGLYCEROL LIPASE"/>
    <property type="match status" value="1"/>
</dbReference>
<evidence type="ECO:0000313" key="3">
    <source>
        <dbReference type="EMBL" id="GHB55745.1"/>
    </source>
</evidence>
<name>A0ABQ3ERS5_9ACTN</name>
<organism evidence="3 4">
    <name type="scientific">Streptomyces cirratus</name>
    <dbReference type="NCBI Taxonomy" id="68187"/>
    <lineage>
        <taxon>Bacteria</taxon>
        <taxon>Bacillati</taxon>
        <taxon>Actinomycetota</taxon>
        <taxon>Actinomycetes</taxon>
        <taxon>Kitasatosporales</taxon>
        <taxon>Streptomycetaceae</taxon>
        <taxon>Streptomyces</taxon>
    </lineage>
</organism>
<evidence type="ECO:0000259" key="2">
    <source>
        <dbReference type="Pfam" id="PF00561"/>
    </source>
</evidence>
<keyword evidence="3" id="KW-0378">Hydrolase</keyword>
<dbReference type="GO" id="GO:0016787">
    <property type="term" value="F:hydrolase activity"/>
    <property type="evidence" value="ECO:0007669"/>
    <property type="project" value="UniProtKB-KW"/>
</dbReference>
<protein>
    <submittedName>
        <fullName evidence="3">Alpha/beta hydrolase</fullName>
    </submittedName>
</protein>
<dbReference type="InterPro" id="IPR000073">
    <property type="entry name" value="AB_hydrolase_1"/>
</dbReference>
<reference evidence="4" key="1">
    <citation type="journal article" date="2019" name="Int. J. Syst. Evol. Microbiol.">
        <title>The Global Catalogue of Microorganisms (GCM) 10K type strain sequencing project: providing services to taxonomists for standard genome sequencing and annotation.</title>
        <authorList>
            <consortium name="The Broad Institute Genomics Platform"/>
            <consortium name="The Broad Institute Genome Sequencing Center for Infectious Disease"/>
            <person name="Wu L."/>
            <person name="Ma J."/>
        </authorList>
    </citation>
    <scope>NUCLEOTIDE SEQUENCE [LARGE SCALE GENOMIC DNA]</scope>
    <source>
        <strain evidence="4">JCM 4738</strain>
    </source>
</reference>
<feature type="signal peptide" evidence="1">
    <location>
        <begin position="1"/>
        <end position="27"/>
    </location>
</feature>
<dbReference type="Proteomes" id="UP000642673">
    <property type="component" value="Unassembled WGS sequence"/>
</dbReference>
<dbReference type="SUPFAM" id="SSF53474">
    <property type="entry name" value="alpha/beta-Hydrolases"/>
    <property type="match status" value="1"/>
</dbReference>
<sequence>MPRRPRAAVLAAVTAALTLCAGLPAAARPPAPAPSADGGDTVQHVDVGGGRRVYLHCRGTGAPTVVLVAGLHESSDSWTLTDTKPPVPEAPAVFPGVAAFTRVCLYDRPGTLRDTDPPALTTRSSPVTGTRELPAVVRDLDRVLTAGKVPGPYVLVGHSYGGLITLLYAKQHPDRTRGLVLVDALAPALKRGLGAAWPRYVDELRHPGTPYDDDPAFEQVDIDGAVTAVDRAGRLPNVPLAVLSKTEPFAAPASMSRELLARLEAAWPKAQQSLVTLAPQTPHLLATGSDHYVQLHDPDLTTAAVRLVVERSPGR</sequence>
<feature type="chain" id="PRO_5045554417" evidence="1">
    <location>
        <begin position="28"/>
        <end position="315"/>
    </location>
</feature>
<evidence type="ECO:0000313" key="4">
    <source>
        <dbReference type="Proteomes" id="UP000642673"/>
    </source>
</evidence>
<keyword evidence="1" id="KW-0732">Signal</keyword>
<dbReference type="EMBL" id="BMVP01000004">
    <property type="protein sequence ID" value="GHB55745.1"/>
    <property type="molecule type" value="Genomic_DNA"/>
</dbReference>